<dbReference type="EMBL" id="GBXM01076173">
    <property type="protein sequence ID" value="JAH32404.1"/>
    <property type="molecule type" value="Transcribed_RNA"/>
</dbReference>
<dbReference type="AlphaFoldDB" id="A0A0E9RTD2"/>
<protein>
    <submittedName>
        <fullName evidence="1">Uncharacterized protein</fullName>
    </submittedName>
</protein>
<reference evidence="1" key="1">
    <citation type="submission" date="2014-11" db="EMBL/GenBank/DDBJ databases">
        <authorList>
            <person name="Amaro Gonzalez C."/>
        </authorList>
    </citation>
    <scope>NUCLEOTIDE SEQUENCE</scope>
</reference>
<name>A0A0E9RTD2_ANGAN</name>
<proteinExistence type="predicted"/>
<accession>A0A0E9RTD2</accession>
<organism evidence="1">
    <name type="scientific">Anguilla anguilla</name>
    <name type="common">European freshwater eel</name>
    <name type="synonym">Muraena anguilla</name>
    <dbReference type="NCBI Taxonomy" id="7936"/>
    <lineage>
        <taxon>Eukaryota</taxon>
        <taxon>Metazoa</taxon>
        <taxon>Chordata</taxon>
        <taxon>Craniata</taxon>
        <taxon>Vertebrata</taxon>
        <taxon>Euteleostomi</taxon>
        <taxon>Actinopterygii</taxon>
        <taxon>Neopterygii</taxon>
        <taxon>Teleostei</taxon>
        <taxon>Anguilliformes</taxon>
        <taxon>Anguillidae</taxon>
        <taxon>Anguilla</taxon>
    </lineage>
</organism>
<reference evidence="1" key="2">
    <citation type="journal article" date="2015" name="Fish Shellfish Immunol.">
        <title>Early steps in the European eel (Anguilla anguilla)-Vibrio vulnificus interaction in the gills: Role of the RtxA13 toxin.</title>
        <authorList>
            <person name="Callol A."/>
            <person name="Pajuelo D."/>
            <person name="Ebbesson L."/>
            <person name="Teles M."/>
            <person name="MacKenzie S."/>
            <person name="Amaro C."/>
        </authorList>
    </citation>
    <scope>NUCLEOTIDE SEQUENCE</scope>
</reference>
<evidence type="ECO:0000313" key="1">
    <source>
        <dbReference type="EMBL" id="JAH32404.1"/>
    </source>
</evidence>
<sequence>MCKDKHKLRELYFQIYDFNKCI</sequence>